<evidence type="ECO:0000259" key="3">
    <source>
        <dbReference type="Pfam" id="PF20434"/>
    </source>
</evidence>
<sequence>MNDKNLAAQGHWSRRLLLALPLLLAGCATHLDRNGEVTPLEGMLPADYAVERLSPRPYTPPDWPETLEARVLLPDTPADALRPAALLVHGGGWQRRSPDDMETIAERLAEHGYVTVNIAYRFAPTYRFPAQLHDLEQAMAWIHEQAEAWRIDTARIVGVGYSSGAHLVSLLALTGEPGRLAAVLAGGLPSDLMKFDDGRLVVEFIGGTRAEKPEAYRLASPITHVDADAPPHFLFHGRWDGLVPVDHATDFHAALEDHGVASELYLQHYRGHFTSFLLRDGAIEAGIAFLDRQVREDESSTALTQTPPTQYATQAPAVSNAPSKHADAPLP</sequence>
<keyword evidence="1 4" id="KW-0378">Hydrolase</keyword>
<evidence type="ECO:0000313" key="4">
    <source>
        <dbReference type="EMBL" id="TLF45065.1"/>
    </source>
</evidence>
<dbReference type="Proteomes" id="UP000306973">
    <property type="component" value="Unassembled WGS sequence"/>
</dbReference>
<organism evidence="4 5">
    <name type="scientific">Halomonas urmiana</name>
    <dbReference type="NCBI Taxonomy" id="490901"/>
    <lineage>
        <taxon>Bacteria</taxon>
        <taxon>Pseudomonadati</taxon>
        <taxon>Pseudomonadota</taxon>
        <taxon>Gammaproteobacteria</taxon>
        <taxon>Oceanospirillales</taxon>
        <taxon>Halomonadaceae</taxon>
        <taxon>Halomonas</taxon>
    </lineage>
</organism>
<evidence type="ECO:0000313" key="5">
    <source>
        <dbReference type="Proteomes" id="UP000306973"/>
    </source>
</evidence>
<dbReference type="RefSeq" id="WP_138182976.1">
    <property type="nucleotide sequence ID" value="NZ_VBUI01000054.1"/>
</dbReference>
<evidence type="ECO:0000256" key="1">
    <source>
        <dbReference type="ARBA" id="ARBA00022801"/>
    </source>
</evidence>
<keyword evidence="5" id="KW-1185">Reference proteome</keyword>
<dbReference type="InterPro" id="IPR049492">
    <property type="entry name" value="BD-FAE-like_dom"/>
</dbReference>
<feature type="domain" description="BD-FAE-like" evidence="3">
    <location>
        <begin position="79"/>
        <end position="255"/>
    </location>
</feature>
<accession>A0A5R8M6G4</accession>
<evidence type="ECO:0000256" key="2">
    <source>
        <dbReference type="SAM" id="MobiDB-lite"/>
    </source>
</evidence>
<dbReference type="Pfam" id="PF20434">
    <property type="entry name" value="BD-FAE"/>
    <property type="match status" value="1"/>
</dbReference>
<dbReference type="InterPro" id="IPR050300">
    <property type="entry name" value="GDXG_lipolytic_enzyme"/>
</dbReference>
<comment type="caution">
    <text evidence="4">The sequence shown here is derived from an EMBL/GenBank/DDBJ whole genome shotgun (WGS) entry which is preliminary data.</text>
</comment>
<dbReference type="EMBL" id="VBUI01000054">
    <property type="protein sequence ID" value="TLF45065.1"/>
    <property type="molecule type" value="Genomic_DNA"/>
</dbReference>
<dbReference type="PROSITE" id="PS51257">
    <property type="entry name" value="PROKAR_LIPOPROTEIN"/>
    <property type="match status" value="1"/>
</dbReference>
<gene>
    <name evidence="4" type="ORF">FEI13_18575</name>
</gene>
<dbReference type="Gene3D" id="3.40.50.1820">
    <property type="entry name" value="alpha/beta hydrolase"/>
    <property type="match status" value="1"/>
</dbReference>
<dbReference type="AlphaFoldDB" id="A0A5R8M6G4"/>
<name>A0A5R8M6G4_9GAMM</name>
<dbReference type="PANTHER" id="PTHR48081">
    <property type="entry name" value="AB HYDROLASE SUPERFAMILY PROTEIN C4A8.06C"/>
    <property type="match status" value="1"/>
</dbReference>
<proteinExistence type="predicted"/>
<dbReference type="GO" id="GO:0016787">
    <property type="term" value="F:hydrolase activity"/>
    <property type="evidence" value="ECO:0007669"/>
    <property type="project" value="UniProtKB-KW"/>
</dbReference>
<protein>
    <submittedName>
        <fullName evidence="4">Alpha/beta hydrolase</fullName>
    </submittedName>
</protein>
<dbReference type="SUPFAM" id="SSF53474">
    <property type="entry name" value="alpha/beta-Hydrolases"/>
    <property type="match status" value="1"/>
</dbReference>
<feature type="region of interest" description="Disordered" evidence="2">
    <location>
        <begin position="297"/>
        <end position="331"/>
    </location>
</feature>
<reference evidence="4 5" key="1">
    <citation type="journal article" date="2007" name="Int. J. Syst. Evol. Microbiol.">
        <title>Halomonas saccharevitans sp. nov., Halomonas arcis sp. nov. and Halomonas subterranea sp. nov., halophilic bacteria isolated from hypersaline environments of China.</title>
        <authorList>
            <person name="Xu X.W."/>
            <person name="Wu Y.H."/>
            <person name="Zhou Z."/>
            <person name="Wang C.S."/>
            <person name="Zhou Y.G."/>
            <person name="Zhang H.B."/>
            <person name="Wang Y."/>
            <person name="Wu M."/>
        </authorList>
    </citation>
    <scope>NUCLEOTIDE SEQUENCE [LARGE SCALE GENOMIC DNA]</scope>
    <source>
        <strain evidence="4 5">TBZ3</strain>
    </source>
</reference>
<dbReference type="InterPro" id="IPR029058">
    <property type="entry name" value="AB_hydrolase_fold"/>
</dbReference>
<feature type="compositionally biased region" description="Low complexity" evidence="2">
    <location>
        <begin position="301"/>
        <end position="317"/>
    </location>
</feature>
<dbReference type="PANTHER" id="PTHR48081:SF13">
    <property type="entry name" value="ALPHA_BETA HYDROLASE"/>
    <property type="match status" value="1"/>
</dbReference>
<dbReference type="OrthoDB" id="9771666at2"/>